<organism evidence="1">
    <name type="scientific">marine metagenome</name>
    <dbReference type="NCBI Taxonomy" id="408172"/>
    <lineage>
        <taxon>unclassified sequences</taxon>
        <taxon>metagenomes</taxon>
        <taxon>ecological metagenomes</taxon>
    </lineage>
</organism>
<feature type="non-terminal residue" evidence="1">
    <location>
        <position position="137"/>
    </location>
</feature>
<dbReference type="AlphaFoldDB" id="A0A382P7B0"/>
<gene>
    <name evidence="1" type="ORF">METZ01_LOCUS320585</name>
</gene>
<sequence>MDFYNKFIERRKDYFDIVAYLLSLYKIRLYKKCTNINELIDVTKTYVGYGHYRSSFVLLIFDGGKSARPTATPLLSQPVIELHLRVEFKFLKKREIKEMWIKLFEKRIWYRIYLERLGEPMIHNLVALFILLFGNIV</sequence>
<proteinExistence type="predicted"/>
<reference evidence="1" key="1">
    <citation type="submission" date="2018-05" db="EMBL/GenBank/DDBJ databases">
        <authorList>
            <person name="Lanie J.A."/>
            <person name="Ng W.-L."/>
            <person name="Kazmierczak K.M."/>
            <person name="Andrzejewski T.M."/>
            <person name="Davidsen T.M."/>
            <person name="Wayne K.J."/>
            <person name="Tettelin H."/>
            <person name="Glass J.I."/>
            <person name="Rusch D."/>
            <person name="Podicherti R."/>
            <person name="Tsui H.-C.T."/>
            <person name="Winkler M.E."/>
        </authorList>
    </citation>
    <scope>NUCLEOTIDE SEQUENCE</scope>
</reference>
<dbReference type="EMBL" id="UINC01104524">
    <property type="protein sequence ID" value="SVC67731.1"/>
    <property type="molecule type" value="Genomic_DNA"/>
</dbReference>
<name>A0A382P7B0_9ZZZZ</name>
<accession>A0A382P7B0</accession>
<protein>
    <submittedName>
        <fullName evidence="1">Uncharacterized protein</fullName>
    </submittedName>
</protein>
<evidence type="ECO:0000313" key="1">
    <source>
        <dbReference type="EMBL" id="SVC67731.1"/>
    </source>
</evidence>